<name>A0A7S8CDQ8_9BACI</name>
<evidence type="ECO:0000313" key="3">
    <source>
        <dbReference type="Proteomes" id="UP000593626"/>
    </source>
</evidence>
<dbReference type="EMBL" id="CP049742">
    <property type="protein sequence ID" value="QPC48090.1"/>
    <property type="molecule type" value="Genomic_DNA"/>
</dbReference>
<organism evidence="2 3">
    <name type="scientific">Mangrovibacillus cuniculi</name>
    <dbReference type="NCBI Taxonomy" id="2593652"/>
    <lineage>
        <taxon>Bacteria</taxon>
        <taxon>Bacillati</taxon>
        <taxon>Bacillota</taxon>
        <taxon>Bacilli</taxon>
        <taxon>Bacillales</taxon>
        <taxon>Bacillaceae</taxon>
        <taxon>Mangrovibacillus</taxon>
    </lineage>
</organism>
<sequence>MIIIKLEKEKKQQIVEELKEWFYQERAEELGDIGAENMMEFFLQEIGPYFYNQGVKDARKLMQENVSQLEDDLISLERRKR</sequence>
<dbReference type="InterPro" id="IPR018680">
    <property type="entry name" value="DUF2164"/>
</dbReference>
<keyword evidence="1" id="KW-0175">Coiled coil</keyword>
<proteinExistence type="predicted"/>
<dbReference type="Proteomes" id="UP000593626">
    <property type="component" value="Chromosome"/>
</dbReference>
<dbReference type="AlphaFoldDB" id="A0A7S8CDQ8"/>
<dbReference type="RefSeq" id="WP_239672771.1">
    <property type="nucleotide sequence ID" value="NZ_CP049742.1"/>
</dbReference>
<dbReference type="Pfam" id="PF09932">
    <property type="entry name" value="DUF2164"/>
    <property type="match status" value="1"/>
</dbReference>
<dbReference type="KEGG" id="mcui:G8O30_14715"/>
<reference evidence="2 3" key="1">
    <citation type="submission" date="2019-07" db="EMBL/GenBank/DDBJ databases">
        <title>Genome sequence of 2 isolates from Red Sea Mangroves.</title>
        <authorList>
            <person name="Sefrji F."/>
            <person name="Michoud G."/>
            <person name="Merlino G."/>
            <person name="Daffonchio D."/>
        </authorList>
    </citation>
    <scope>NUCLEOTIDE SEQUENCE [LARGE SCALE GENOMIC DNA]</scope>
    <source>
        <strain evidence="2 3">R1DC41</strain>
    </source>
</reference>
<gene>
    <name evidence="2" type="ORF">G8O30_14715</name>
</gene>
<evidence type="ECO:0000313" key="2">
    <source>
        <dbReference type="EMBL" id="QPC48090.1"/>
    </source>
</evidence>
<protein>
    <submittedName>
        <fullName evidence="2">DUF2164 domain-containing protein</fullName>
    </submittedName>
</protein>
<evidence type="ECO:0000256" key="1">
    <source>
        <dbReference type="SAM" id="Coils"/>
    </source>
</evidence>
<feature type="coiled-coil region" evidence="1">
    <location>
        <begin position="52"/>
        <end position="79"/>
    </location>
</feature>
<accession>A0A7S8CDQ8</accession>
<keyword evidence="3" id="KW-1185">Reference proteome</keyword>